<dbReference type="EMBL" id="JSUH01000001">
    <property type="protein sequence ID" value="KHD98952.1"/>
    <property type="molecule type" value="Genomic_DNA"/>
</dbReference>
<evidence type="ECO:0000313" key="2">
    <source>
        <dbReference type="EMBL" id="KHD98952.1"/>
    </source>
</evidence>
<sequence length="204" mass="22811">MVYPAKYSALNALALTDEAKRTLTRVIRVAFPHPRIPDGPYERMAEKIAAEAEDSTWFRMALTQGLLTLNSLSDAPFVELSDDAALKVLKRIADLEFFGFIRRTTVLHLYDDHEVWEALGYEGESFSKGGYLHRGFDDLDWLPDPRVEESEEELAECGPLGYPVATAAPKEGWNLDQQGASETTEQPFSDLFKGSDVIEHGETA</sequence>
<feature type="region of interest" description="Disordered" evidence="1">
    <location>
        <begin position="171"/>
        <end position="204"/>
    </location>
</feature>
<proteinExistence type="predicted"/>
<evidence type="ECO:0008006" key="4">
    <source>
        <dbReference type="Google" id="ProtNLM"/>
    </source>
</evidence>
<feature type="compositionally biased region" description="Polar residues" evidence="1">
    <location>
        <begin position="175"/>
        <end position="187"/>
    </location>
</feature>
<evidence type="ECO:0000313" key="3">
    <source>
        <dbReference type="Proteomes" id="UP000030466"/>
    </source>
</evidence>
<accession>A0A0A6YDC6</accession>
<name>A0A0A6YDC6_KOCRO</name>
<dbReference type="RefSeq" id="WP_017834686.1">
    <property type="nucleotide sequence ID" value="NZ_JSUH01000001.1"/>
</dbReference>
<protein>
    <recommendedName>
        <fullName evidence="4">Gluconate 2-dehydrogenase subunit 3 family protein</fullName>
    </recommendedName>
</protein>
<dbReference type="AlphaFoldDB" id="A0A0A6YDC6"/>
<evidence type="ECO:0000256" key="1">
    <source>
        <dbReference type="SAM" id="MobiDB-lite"/>
    </source>
</evidence>
<comment type="caution">
    <text evidence="2">The sequence shown here is derived from an EMBL/GenBank/DDBJ whole genome shotgun (WGS) entry which is preliminary data.</text>
</comment>
<dbReference type="OrthoDB" id="4929908at2"/>
<gene>
    <name evidence="2" type="ORF">GY22_00955</name>
</gene>
<dbReference type="Proteomes" id="UP000030466">
    <property type="component" value="Unassembled WGS sequence"/>
</dbReference>
<keyword evidence="3" id="KW-1185">Reference proteome</keyword>
<organism evidence="2 3">
    <name type="scientific">Kocuria rosea subsp. polaris</name>
    <dbReference type="NCBI Taxonomy" id="136273"/>
    <lineage>
        <taxon>Bacteria</taxon>
        <taxon>Bacillati</taxon>
        <taxon>Actinomycetota</taxon>
        <taxon>Actinomycetes</taxon>
        <taxon>Micrococcales</taxon>
        <taxon>Micrococcaceae</taxon>
        <taxon>Kocuria</taxon>
    </lineage>
</organism>
<reference evidence="2 3" key="1">
    <citation type="journal article" date="2003" name="Int. J. Syst. Evol. Microbiol.">
        <title>Kocuria polaris sp. nov., an orange-pigmented psychrophilic bacterium isolated from an Antarctic cyanobacterial mat sample.</title>
        <authorList>
            <person name="Reddy G.S."/>
            <person name="Prakash J.S."/>
            <person name="Prabahar V."/>
            <person name="Matsumoto G.I."/>
            <person name="Stackebrandt E."/>
            <person name="Shivaji S."/>
        </authorList>
    </citation>
    <scope>NUCLEOTIDE SEQUENCE [LARGE SCALE GENOMIC DNA]</scope>
    <source>
        <strain evidence="2 3">CMS 76or</strain>
    </source>
</reference>